<organismHost>
    <name type="scientific">Lepidoptera</name>
    <name type="common">moths &amp; butterflies</name>
    <dbReference type="NCBI Taxonomy" id="7088"/>
</organismHost>
<dbReference type="InterPro" id="IPR012428">
    <property type="entry name" value="AcMNPV_Orf117"/>
</dbReference>
<dbReference type="GeneID" id="1727403"/>
<evidence type="ECO:0000313" key="2">
    <source>
        <dbReference type="Proteomes" id="UP000203221"/>
    </source>
</evidence>
<sequence length="82" mass="9157">MSLTANVLYVSNTPQCAASLKKYAVAEQVFCSTGDSLALVLTYDIISDEYLEVLQTMDCDCIGFLSLKMQKIVKAYNKYLEK</sequence>
<name>Q91GF0_NPVEP</name>
<dbReference type="KEGG" id="vg:1727403"/>
<keyword evidence="2" id="KW-1185">Reference proteome</keyword>
<proteinExistence type="predicted"/>
<dbReference type="Pfam" id="PF07785">
    <property type="entry name" value="DUF1623"/>
    <property type="match status" value="1"/>
</dbReference>
<dbReference type="RefSeq" id="NP_203273.1">
    <property type="nucleotide sequence ID" value="NC_003083.1"/>
</dbReference>
<evidence type="ECO:0000313" key="1">
    <source>
        <dbReference type="EMBL" id="AAK85668.1"/>
    </source>
</evidence>
<dbReference type="OrthoDB" id="22343at10239"/>
<protein>
    <submittedName>
        <fullName evidence="1">Uncharacterized protein</fullName>
    </submittedName>
</protein>
<organism evidence="1 2">
    <name type="scientific">Epiphyas postvittana nucleopolyhedrovirus</name>
    <name type="common">EppoMNPV</name>
    <dbReference type="NCBI Taxonomy" id="70600"/>
    <lineage>
        <taxon>Viruses</taxon>
        <taxon>Viruses incertae sedis</taxon>
        <taxon>Naldaviricetes</taxon>
        <taxon>Lefavirales</taxon>
        <taxon>Baculoviridae</taxon>
        <taxon>Alphabaculovirus</taxon>
        <taxon>Alphabaculovirus eppostvittanae</taxon>
    </lineage>
</organism>
<reference evidence="1 2" key="1">
    <citation type="journal article" date="2002" name="J. Gen. Virol.">
        <title>Whole genome analysis of the Epiphyas postvittana nucleopolyhedrovirus.</title>
        <authorList>
            <person name="Hyink O."/>
            <person name="Dellow R.A."/>
            <person name="Olsen M.J."/>
            <person name="Caradoc-Davies K.M.B."/>
            <person name="Drake K."/>
            <person name="Herniou E.A."/>
            <person name="Cory J.S."/>
            <person name="O'Reilly D.R."/>
            <person name="Ward V.K."/>
        </authorList>
    </citation>
    <scope>NUCLEOTIDE SEQUENCE [LARGE SCALE GENOMIC DNA]</scope>
</reference>
<accession>Q91GF0</accession>
<dbReference type="EMBL" id="AY043265">
    <property type="protein sequence ID" value="AAK85668.1"/>
    <property type="molecule type" value="Genomic_DNA"/>
</dbReference>
<dbReference type="Proteomes" id="UP000203221">
    <property type="component" value="Segment"/>
</dbReference>